<dbReference type="STRING" id="37653.A0A0L8IFH7"/>
<evidence type="ECO:0000259" key="7">
    <source>
        <dbReference type="Pfam" id="PF08168"/>
    </source>
</evidence>
<keyword evidence="4" id="KW-0010">Activator</keyword>
<dbReference type="KEGG" id="obi:106868631"/>
<evidence type="ECO:0000313" key="9">
    <source>
        <dbReference type="EMBL" id="KOG00257.1"/>
    </source>
</evidence>
<dbReference type="OrthoDB" id="6502630at2759"/>
<dbReference type="InterPro" id="IPR012584">
    <property type="entry name" value="NOL11_N"/>
</dbReference>
<evidence type="ECO:0008006" key="10">
    <source>
        <dbReference type="Google" id="ProtNLM"/>
    </source>
</evidence>
<dbReference type="SUPFAM" id="SSF50998">
    <property type="entry name" value="Quinoprotein alcohol dehydrogenase-like"/>
    <property type="match status" value="1"/>
</dbReference>
<evidence type="ECO:0000256" key="2">
    <source>
        <dbReference type="ARBA" id="ARBA00022552"/>
    </source>
</evidence>
<organism evidence="9">
    <name type="scientific">Octopus bimaculoides</name>
    <name type="common">California two-spotted octopus</name>
    <dbReference type="NCBI Taxonomy" id="37653"/>
    <lineage>
        <taxon>Eukaryota</taxon>
        <taxon>Metazoa</taxon>
        <taxon>Spiralia</taxon>
        <taxon>Lophotrochozoa</taxon>
        <taxon>Mollusca</taxon>
        <taxon>Cephalopoda</taxon>
        <taxon>Coleoidea</taxon>
        <taxon>Octopodiformes</taxon>
        <taxon>Octopoda</taxon>
        <taxon>Incirrata</taxon>
        <taxon>Octopodidae</taxon>
        <taxon>Octopus</taxon>
    </lineage>
</organism>
<comment type="subcellular location">
    <subcellularLocation>
        <location evidence="1">Nucleus</location>
        <location evidence="1">Nucleolus</location>
    </subcellularLocation>
</comment>
<dbReference type="PANTHER" id="PTHR15633">
    <property type="entry name" value="NUCLEOLAR PROTEIN 11"/>
    <property type="match status" value="1"/>
</dbReference>
<dbReference type="AlphaFoldDB" id="A0A0L8IFH7"/>
<sequence>MAILKEAFTLCRLPSEEELVGVCDGNKDDQVIVSFKSKGISVYKISNQKLLHCWSPRQVHFITAPVLWDSSNEQLIAVHNSTIIRKWTLEEMNFEEAKKKHVNQSIYQIFSLNSGHIILVYENGSIELLTNSESFKGQLSANDKLKWCWAGSNDQELFLFLITENQSQWTIWTYQYSLENSTWHSNSVMLPDTEGSLLTCCCSVNTQNRVTFYTFWSTKHVFRTDLTFQSLLYTKKLYFLSSVSDKSTSMLTLDANHFAIVPVKKDNQDGVGIFDAHFGTMTAWQPIPHSIFSQPKLFSSNGHLFTACDKDLLAYSYHLESSTLSNLMCNTYQLAHDQNLLRVVPMHTKWDVHSADSDEKVSDEEAIQNLFTKLFDFQQKSSQSSFQSHLDKLFQILSQEQNQHWWASVHMIKLIVTSCNKDDLLSTKQFTTLIQSGSLPLQCLPDLINSLIKKKEPSLVDLAVRKLSDIPEICLANIIKFYLSIDELSNGEQQLENNHEEMEVDKPEDSATFERCPLNQQIAAYLCQLLSYPFSDVYLSHAMKTLPFKYAVILLKFLNYQLLEASILPKSDVSTPAVTKIVDWISATVDAHVLQMVISPDTKQLLSILYNTIEKRVRKPFSV</sequence>
<evidence type="ECO:0000256" key="3">
    <source>
        <dbReference type="ARBA" id="ARBA00023015"/>
    </source>
</evidence>
<feature type="domain" description="Nucleolar protein 11 N-terminal" evidence="7">
    <location>
        <begin position="1"/>
        <end position="317"/>
    </location>
</feature>
<protein>
    <recommendedName>
        <fullName evidence="10">Nucleolar protein 11</fullName>
    </recommendedName>
</protein>
<evidence type="ECO:0000256" key="1">
    <source>
        <dbReference type="ARBA" id="ARBA00004604"/>
    </source>
</evidence>
<dbReference type="InterPro" id="IPR011047">
    <property type="entry name" value="Quinoprotein_ADH-like_sf"/>
</dbReference>
<keyword evidence="2" id="KW-0698">rRNA processing</keyword>
<evidence type="ECO:0000256" key="5">
    <source>
        <dbReference type="ARBA" id="ARBA00023163"/>
    </source>
</evidence>
<dbReference type="GO" id="GO:0030490">
    <property type="term" value="P:maturation of SSU-rRNA"/>
    <property type="evidence" value="ECO:0007669"/>
    <property type="project" value="InterPro"/>
</dbReference>
<dbReference type="OMA" id="IPYNCEV"/>
<evidence type="ECO:0000259" key="8">
    <source>
        <dbReference type="Pfam" id="PF20998"/>
    </source>
</evidence>
<dbReference type="InterPro" id="IPR048897">
    <property type="entry name" value="Nol11_C"/>
</dbReference>
<keyword evidence="6" id="KW-0539">Nucleus</keyword>
<dbReference type="GO" id="GO:0005730">
    <property type="term" value="C:nucleolus"/>
    <property type="evidence" value="ECO:0007669"/>
    <property type="project" value="UniProtKB-SubCell"/>
</dbReference>
<gene>
    <name evidence="9" type="ORF">OCBIM_22005897mg</name>
</gene>
<keyword evidence="3" id="KW-0805">Transcription regulation</keyword>
<dbReference type="InterPro" id="IPR042859">
    <property type="entry name" value="NOL11"/>
</dbReference>
<keyword evidence="5" id="KW-0804">Transcription</keyword>
<dbReference type="Pfam" id="PF08168">
    <property type="entry name" value="NOL11_N"/>
    <property type="match status" value="1"/>
</dbReference>
<dbReference type="PANTHER" id="PTHR15633:SF2">
    <property type="entry name" value="NUCLEOLAR PROTEIN 11"/>
    <property type="match status" value="1"/>
</dbReference>
<dbReference type="GO" id="GO:0003723">
    <property type="term" value="F:RNA binding"/>
    <property type="evidence" value="ECO:0007669"/>
    <property type="project" value="TreeGrafter"/>
</dbReference>
<feature type="domain" description="Nucleolar protein 11 C-terminal" evidence="8">
    <location>
        <begin position="428"/>
        <end position="610"/>
    </location>
</feature>
<evidence type="ECO:0000256" key="4">
    <source>
        <dbReference type="ARBA" id="ARBA00023159"/>
    </source>
</evidence>
<dbReference type="EMBL" id="KQ415825">
    <property type="protein sequence ID" value="KOG00257.1"/>
    <property type="molecule type" value="Genomic_DNA"/>
</dbReference>
<reference evidence="9" key="1">
    <citation type="submission" date="2015-07" db="EMBL/GenBank/DDBJ databases">
        <title>MeaNS - Measles Nucleotide Surveillance Program.</title>
        <authorList>
            <person name="Tran T."/>
            <person name="Druce J."/>
        </authorList>
    </citation>
    <scope>NUCLEOTIDE SEQUENCE</scope>
    <source>
        <strain evidence="9">UCB-OBI-ISO-001</strain>
        <tissue evidence="9">Gonad</tissue>
    </source>
</reference>
<dbReference type="Pfam" id="PF20998">
    <property type="entry name" value="Nol11_C"/>
    <property type="match status" value="1"/>
</dbReference>
<accession>A0A0L8IFH7</accession>
<evidence type="ECO:0000256" key="6">
    <source>
        <dbReference type="ARBA" id="ARBA00023242"/>
    </source>
</evidence>
<name>A0A0L8IFH7_OCTBM</name>
<proteinExistence type="predicted"/>